<keyword evidence="8" id="KW-0472">Membrane</keyword>
<gene>
    <name evidence="16" type="primary">gspD</name>
    <name evidence="16" type="ORF">GQF02_11420</name>
</gene>
<dbReference type="GO" id="GO:0015627">
    <property type="term" value="C:type II protein secretion system complex"/>
    <property type="evidence" value="ECO:0007669"/>
    <property type="project" value="InterPro"/>
</dbReference>
<keyword evidence="17" id="KW-1185">Reference proteome</keyword>
<feature type="compositionally biased region" description="Low complexity" evidence="11">
    <location>
        <begin position="298"/>
        <end position="323"/>
    </location>
</feature>
<evidence type="ECO:0000256" key="6">
    <source>
        <dbReference type="ARBA" id="ARBA00022729"/>
    </source>
</evidence>
<evidence type="ECO:0000259" key="13">
    <source>
        <dbReference type="Pfam" id="PF00263"/>
    </source>
</evidence>
<dbReference type="RefSeq" id="WP_160797278.1">
    <property type="nucleotide sequence ID" value="NZ_WSSB01000010.1"/>
</dbReference>
<evidence type="ECO:0000256" key="7">
    <source>
        <dbReference type="ARBA" id="ARBA00022927"/>
    </source>
</evidence>
<dbReference type="Proteomes" id="UP000467214">
    <property type="component" value="Unassembled WGS sequence"/>
</dbReference>
<feature type="region of interest" description="Disordered" evidence="11">
    <location>
        <begin position="286"/>
        <end position="332"/>
    </location>
</feature>
<evidence type="ECO:0000256" key="4">
    <source>
        <dbReference type="ARBA" id="ARBA00022452"/>
    </source>
</evidence>
<dbReference type="PANTHER" id="PTHR30332">
    <property type="entry name" value="PROBABLE GENERAL SECRETION PATHWAY PROTEIN D"/>
    <property type="match status" value="1"/>
</dbReference>
<dbReference type="Gene3D" id="3.30.1370.120">
    <property type="match status" value="3"/>
</dbReference>
<evidence type="ECO:0000259" key="15">
    <source>
        <dbReference type="Pfam" id="PF21305"/>
    </source>
</evidence>
<dbReference type="PRINTS" id="PR00811">
    <property type="entry name" value="BCTERIALGSPD"/>
</dbReference>
<proteinExistence type="inferred from homology"/>
<dbReference type="InterPro" id="IPR005644">
    <property type="entry name" value="NolW-like"/>
</dbReference>
<dbReference type="GO" id="GO:0015628">
    <property type="term" value="P:protein secretion by the type II secretion system"/>
    <property type="evidence" value="ECO:0007669"/>
    <property type="project" value="InterPro"/>
</dbReference>
<comment type="subcellular location">
    <subcellularLocation>
        <location evidence="1 10">Cell outer membrane</location>
    </subcellularLocation>
</comment>
<protein>
    <submittedName>
        <fullName evidence="16">Type II secretion system secretin GspD</fullName>
    </submittedName>
</protein>
<dbReference type="InterPro" id="IPR038591">
    <property type="entry name" value="NolW-like_sf"/>
</dbReference>
<keyword evidence="4" id="KW-1134">Transmembrane beta strand</keyword>
<keyword evidence="3 10" id="KW-0813">Transport</keyword>
<dbReference type="NCBIfam" id="TIGR02517">
    <property type="entry name" value="type_II_gspD"/>
    <property type="match status" value="1"/>
</dbReference>
<feature type="domain" description="NolW-like" evidence="14">
    <location>
        <begin position="123"/>
        <end position="182"/>
    </location>
</feature>
<evidence type="ECO:0000256" key="12">
    <source>
        <dbReference type="SAM" id="SignalP"/>
    </source>
</evidence>
<dbReference type="InterPro" id="IPR001775">
    <property type="entry name" value="GspD/PilQ"/>
</dbReference>
<dbReference type="EMBL" id="WSSB01000010">
    <property type="protein sequence ID" value="MXR37587.1"/>
    <property type="molecule type" value="Genomic_DNA"/>
</dbReference>
<organism evidence="16 17">
    <name type="scientific">Craterilacuibacter sinensis</name>
    <dbReference type="NCBI Taxonomy" id="2686017"/>
    <lineage>
        <taxon>Bacteria</taxon>
        <taxon>Pseudomonadati</taxon>
        <taxon>Pseudomonadota</taxon>
        <taxon>Betaproteobacteria</taxon>
        <taxon>Neisseriales</taxon>
        <taxon>Neisseriaceae</taxon>
        <taxon>Craterilacuibacter</taxon>
    </lineage>
</organism>
<dbReference type="InterPro" id="IPR013356">
    <property type="entry name" value="T2SS_GspD"/>
</dbReference>
<evidence type="ECO:0000256" key="8">
    <source>
        <dbReference type="ARBA" id="ARBA00023136"/>
    </source>
</evidence>
<evidence type="ECO:0000313" key="17">
    <source>
        <dbReference type="Proteomes" id="UP000467214"/>
    </source>
</evidence>
<keyword evidence="9" id="KW-0998">Cell outer membrane</keyword>
<feature type="chain" id="PRO_5032272073" evidence="12">
    <location>
        <begin position="21"/>
        <end position="700"/>
    </location>
</feature>
<evidence type="ECO:0000256" key="10">
    <source>
        <dbReference type="RuleBase" id="RU004004"/>
    </source>
</evidence>
<evidence type="ECO:0000256" key="1">
    <source>
        <dbReference type="ARBA" id="ARBA00004442"/>
    </source>
</evidence>
<dbReference type="AlphaFoldDB" id="A0A845BLP6"/>
<accession>A0A845BLP6</accession>
<dbReference type="Pfam" id="PF00263">
    <property type="entry name" value="Secretin"/>
    <property type="match status" value="1"/>
</dbReference>
<evidence type="ECO:0000259" key="14">
    <source>
        <dbReference type="Pfam" id="PF03958"/>
    </source>
</evidence>
<evidence type="ECO:0000256" key="3">
    <source>
        <dbReference type="ARBA" id="ARBA00022448"/>
    </source>
</evidence>
<feature type="domain" description="NolW-like" evidence="14">
    <location>
        <begin position="258"/>
        <end position="374"/>
    </location>
</feature>
<reference evidence="16 17" key="1">
    <citation type="submission" date="2019-12" db="EMBL/GenBank/DDBJ databases">
        <title>Neisseriaceae gen. nov. sp. Genome sequencing and assembly.</title>
        <authorList>
            <person name="Liu Z."/>
            <person name="Li A."/>
        </authorList>
    </citation>
    <scope>NUCLEOTIDE SEQUENCE [LARGE SCALE GENOMIC DNA]</scope>
    <source>
        <strain evidence="16 17">B2N2-7</strain>
    </source>
</reference>
<feature type="signal peptide" evidence="12">
    <location>
        <begin position="1"/>
        <end position="20"/>
    </location>
</feature>
<evidence type="ECO:0000256" key="9">
    <source>
        <dbReference type="ARBA" id="ARBA00023237"/>
    </source>
</evidence>
<dbReference type="InterPro" id="IPR049371">
    <property type="entry name" value="GspD-like_N0"/>
</dbReference>
<name>A0A845BLP6_9NEIS</name>
<dbReference type="Pfam" id="PF21305">
    <property type="entry name" value="type_II_gspD_N0"/>
    <property type="match status" value="1"/>
</dbReference>
<dbReference type="InterPro" id="IPR004846">
    <property type="entry name" value="T2SS/T3SS_dom"/>
</dbReference>
<feature type="domain" description="GspD-like N0" evidence="15">
    <location>
        <begin position="28"/>
        <end position="98"/>
    </location>
</feature>
<keyword evidence="6 12" id="KW-0732">Signal</keyword>
<sequence>MRLARFAAIVALAFHCSAQAAPSDPVMLNFVGAEIPVVVQAIGEITGKTFVLDPRVKGTINIVSAKPVPRELSYQILLSSLRMQGFAAVEGAGGVVKIVPEADAKLHARAGQPRRTDVDRLITKVFVLKNANVNQLVPVLRPIISPNNTVTAMPQSNAVVVTDYADNIRRIESIIESVESAASGDVAVLPVAFGSAIELSGMLQKLLQAQGEGAGKVTLIPDARANVIMVRADTPGAMGKVKSLLKLLDKPSQAGGNVRVVYLKNAEAVQVAKVLRTLLTGEGGGLSAGSSGGANTPSALSGSSNGNSSYAASGSAAPSSASGERSTVQDDTVSGTGAMVQADPANNALILNVPDTMYQNLRGVIDLLDKRRAQVFVEALIVEVAADRTLEVGVQWQAAGKNGFVGTNFPGSGTSILGTSLSPSLGDTSKDTVLGQLAASSGLNIGLIDGTVNIPGIGEILNLGVLARALETQAKGNVLSTPNLMTMDNEEAKIVIGQNVPFLTGQYSSTGASNGAANPFQTFERKDVGLTLKLTPQVSEGGMVRMKIYQEASSIDPNSVTSTSGLITNTRSIETMVSVQDGNIIALGGLIQETVSDGNNQVPLLGDIPFIGNLFKYKTQSRKKSNLMVFLKPTIIRDDARARAVAGDRYDFLQVESRRTATEKLSLDPQTALQAVPAGSLKSELDRWVELQQQSPQLKP</sequence>
<dbReference type="PANTHER" id="PTHR30332:SF24">
    <property type="entry name" value="SECRETIN GSPD-RELATED"/>
    <property type="match status" value="1"/>
</dbReference>
<comment type="similarity">
    <text evidence="2">Belongs to the bacterial secretin family. GSP D subfamily.</text>
</comment>
<evidence type="ECO:0000313" key="16">
    <source>
        <dbReference type="EMBL" id="MXR37587.1"/>
    </source>
</evidence>
<dbReference type="Pfam" id="PF03958">
    <property type="entry name" value="Secretin_N"/>
    <property type="match status" value="3"/>
</dbReference>
<evidence type="ECO:0000256" key="2">
    <source>
        <dbReference type="ARBA" id="ARBA00006980"/>
    </source>
</evidence>
<feature type="domain" description="NolW-like" evidence="14">
    <location>
        <begin position="186"/>
        <end position="253"/>
    </location>
</feature>
<evidence type="ECO:0000256" key="11">
    <source>
        <dbReference type="SAM" id="MobiDB-lite"/>
    </source>
</evidence>
<keyword evidence="5" id="KW-0812">Transmembrane</keyword>
<comment type="caution">
    <text evidence="16">The sequence shown here is derived from an EMBL/GenBank/DDBJ whole genome shotgun (WGS) entry which is preliminary data.</text>
</comment>
<evidence type="ECO:0000256" key="5">
    <source>
        <dbReference type="ARBA" id="ARBA00022692"/>
    </source>
</evidence>
<dbReference type="InterPro" id="IPR050810">
    <property type="entry name" value="Bact_Secretion_Sys_Channel"/>
</dbReference>
<feature type="domain" description="Type II/III secretion system secretin-like" evidence="13">
    <location>
        <begin position="469"/>
        <end position="637"/>
    </location>
</feature>
<dbReference type="GO" id="GO:0009279">
    <property type="term" value="C:cell outer membrane"/>
    <property type="evidence" value="ECO:0007669"/>
    <property type="project" value="UniProtKB-SubCell"/>
</dbReference>
<keyword evidence="7" id="KW-0653">Protein transport</keyword>